<keyword evidence="2" id="KW-1185">Reference proteome</keyword>
<dbReference type="KEGG" id="ppad:109275027"/>
<reference evidence="3" key="1">
    <citation type="submission" date="2025-08" db="UniProtKB">
        <authorList>
            <consortium name="RefSeq"/>
        </authorList>
    </citation>
    <scope>IDENTIFICATION</scope>
    <source>
        <tissue evidence="3">Whole blood</tissue>
    </source>
</reference>
<feature type="region of interest" description="Disordered" evidence="1">
    <location>
        <begin position="1"/>
        <end position="34"/>
    </location>
</feature>
<proteinExistence type="predicted"/>
<dbReference type="Proteomes" id="UP001165780">
    <property type="component" value="Unplaced"/>
</dbReference>
<dbReference type="InterPro" id="IPR033533">
    <property type="entry name" value="PRR27"/>
</dbReference>
<sequence length="137" mass="14801">MSDRDFAPPFRPSENKTPPYPGNPDPDTGVPSFSWILTSPGDPFHHIPSFPATAWWIPSPPPRESPHFVPNSHKPEGPFFSLNVPLPTAAEPYVAIPQVSTRTTPPPNPEPVAVDPGAIEPDDAEPAAPEPQPSTFD</sequence>
<dbReference type="GeneID" id="109275027"/>
<evidence type="ECO:0000313" key="3">
    <source>
        <dbReference type="RefSeq" id="XP_019318604.1"/>
    </source>
</evidence>
<dbReference type="CTD" id="401137"/>
<accession>A0A9V1GAV1</accession>
<protein>
    <submittedName>
        <fullName evidence="3">Proline-rich protein 27</fullName>
    </submittedName>
</protein>
<dbReference type="AlphaFoldDB" id="A0A9V1GAV1"/>
<name>A0A9V1GAV1_PANPR</name>
<evidence type="ECO:0000313" key="2">
    <source>
        <dbReference type="Proteomes" id="UP001165780"/>
    </source>
</evidence>
<gene>
    <name evidence="3" type="primary">PRR27</name>
</gene>
<dbReference type="OrthoDB" id="9540201at2759"/>
<feature type="region of interest" description="Disordered" evidence="1">
    <location>
        <begin position="98"/>
        <end position="137"/>
    </location>
</feature>
<dbReference type="GO" id="GO:0070062">
    <property type="term" value="C:extracellular exosome"/>
    <property type="evidence" value="ECO:0007669"/>
    <property type="project" value="TreeGrafter"/>
</dbReference>
<organism evidence="2 3">
    <name type="scientific">Panthera pardus</name>
    <name type="common">Leopard</name>
    <name type="synonym">Felis pardus</name>
    <dbReference type="NCBI Taxonomy" id="9691"/>
    <lineage>
        <taxon>Eukaryota</taxon>
        <taxon>Metazoa</taxon>
        <taxon>Chordata</taxon>
        <taxon>Craniata</taxon>
        <taxon>Vertebrata</taxon>
        <taxon>Euteleostomi</taxon>
        <taxon>Mammalia</taxon>
        <taxon>Eutheria</taxon>
        <taxon>Laurasiatheria</taxon>
        <taxon>Carnivora</taxon>
        <taxon>Feliformia</taxon>
        <taxon>Felidae</taxon>
        <taxon>Pantherinae</taxon>
        <taxon>Panthera</taxon>
    </lineage>
</organism>
<dbReference type="PANTHER" id="PTHR39415:SF1">
    <property type="entry name" value="PROLINE-RICH PROTEIN 27"/>
    <property type="match status" value="1"/>
</dbReference>
<feature type="compositionally biased region" description="Pro residues" evidence="1">
    <location>
        <begin position="128"/>
        <end position="137"/>
    </location>
</feature>
<evidence type="ECO:0000256" key="1">
    <source>
        <dbReference type="SAM" id="MobiDB-lite"/>
    </source>
</evidence>
<dbReference type="PANTHER" id="PTHR39415">
    <property type="entry name" value="PROLINE-RICH PROTEIN 27"/>
    <property type="match status" value="1"/>
</dbReference>
<dbReference type="RefSeq" id="XP_019318604.1">
    <property type="nucleotide sequence ID" value="XM_019463059.2"/>
</dbReference>